<gene>
    <name evidence="1" type="ORF">GHK86_10740</name>
</gene>
<comment type="caution">
    <text evidence="1">The sequence shown here is derived from an EMBL/GenBank/DDBJ whole genome shotgun (WGS) entry which is preliminary data.</text>
</comment>
<evidence type="ECO:0000313" key="1">
    <source>
        <dbReference type="EMBL" id="MST33195.1"/>
    </source>
</evidence>
<dbReference type="InterPro" id="IPR035439">
    <property type="entry name" value="UPF0145_dom_sf"/>
</dbReference>
<proteinExistence type="predicted"/>
<dbReference type="SUPFAM" id="SSF117782">
    <property type="entry name" value="YbjQ-like"/>
    <property type="match status" value="1"/>
</dbReference>
<keyword evidence="2" id="KW-1185">Reference proteome</keyword>
<feature type="non-terminal residue" evidence="1">
    <location>
        <position position="1"/>
    </location>
</feature>
<evidence type="ECO:0000313" key="2">
    <source>
        <dbReference type="Proteomes" id="UP000437736"/>
    </source>
</evidence>
<name>A0ABW9QTL4_9ACTN</name>
<dbReference type="EMBL" id="WJHE01000514">
    <property type="protein sequence ID" value="MST33195.1"/>
    <property type="molecule type" value="Genomic_DNA"/>
</dbReference>
<dbReference type="Proteomes" id="UP000437736">
    <property type="component" value="Unassembled WGS sequence"/>
</dbReference>
<accession>A0ABW9QTL4</accession>
<dbReference type="Gene3D" id="3.30.110.70">
    <property type="entry name" value="Hypothetical protein apc22750. Chain B"/>
    <property type="match status" value="1"/>
</dbReference>
<organism evidence="1 2">
    <name type="scientific">Acidiferrimicrobium australe</name>
    <dbReference type="NCBI Taxonomy" id="2664430"/>
    <lineage>
        <taxon>Bacteria</taxon>
        <taxon>Bacillati</taxon>
        <taxon>Actinomycetota</taxon>
        <taxon>Acidimicrobiia</taxon>
        <taxon>Acidimicrobiales</taxon>
        <taxon>Acidimicrobiaceae</taxon>
        <taxon>Acidiferrimicrobium</taxon>
    </lineage>
</organism>
<sequence>ALERLEAETRALGGHGVIGIRLRFHYLEGLPSTIEFTALGTAVRREGAGDLARPFTSHLDGQALLKLIQAGMVPVAAAVGVGSVQAEFPRWSMSGSSMELRPFGDAVEMSRRLASDRLVRASRSWGWAVLGTLASISTQGEGEGEVSNTVLTGTVVRRFASGRWDHLPLPVMRLSRP</sequence>
<reference evidence="1 2" key="1">
    <citation type="submission" date="2019-11" db="EMBL/GenBank/DDBJ databases">
        <title>Acidiferrimicrobium australis gen. nov., sp. nov., an acidophilic and obligately heterotrophic, member of the Actinobacteria that catalyses dissimilatory oxido- reduction of iron isolated from metal-rich acidic water in Chile.</title>
        <authorList>
            <person name="Gonzalez D."/>
            <person name="Huber K."/>
            <person name="Hedrich S."/>
            <person name="Rojas-Villalobos C."/>
            <person name="Quatrini R."/>
            <person name="Dinamarca M.A."/>
            <person name="Schwarz A."/>
            <person name="Canales C."/>
            <person name="Nancucheo I."/>
        </authorList>
    </citation>
    <scope>NUCLEOTIDE SEQUENCE [LARGE SCALE GENOMIC DNA]</scope>
    <source>
        <strain evidence="1 2">USS-CCA1</strain>
    </source>
</reference>
<protein>
    <submittedName>
        <fullName evidence="1">Heavy metal-binding domain-containing protein</fullName>
    </submittedName>
</protein>